<evidence type="ECO:0000313" key="1">
    <source>
        <dbReference type="EMBL" id="MDV5087844.1"/>
    </source>
</evidence>
<sequence>MLEKYQSIIELYKSHNLEGIDMVNELMRFQALDQLVSSNAHAREWGLTSEALYKLAERSTSEAFGPIPYDEETMTKIYGPSFAINLIDFITDTDYLEGIDAGHQWETPIRESIEAHKDTDHLVLFAYVEEYACMIEEILQSFEPKKVVLYTASPVCYSVLSRLYPMAQIINRWPHASYFDHIVTASVGMFKPCEDIVEEVANGLNNLVQYGTARLFVPSTMAQAQVGLNKMALQFFLTQKRIEKICEWAPLGAYEIIYGPADVKKMNIGVREFDGNEWKETAFIKLPHGVFGDMTVFTVLNYALSLRSILLPGGQMDPTLGQDGIYSLDSRVPVTTRTSFAAEGAYMVAFKQDGEDVEVVLTTQAPDQGVYWMFPDQELAYLWYTYFTSTIGKTIMAHITHIARTEEGFGYFLGNCRRSILNVNDEAALIESVTKGQVAYAEAITKAQESWQHTIDTVATKVVPLVESIDLEAYTDNN</sequence>
<reference evidence="1 2" key="1">
    <citation type="submission" date="2023-10" db="EMBL/GenBank/DDBJ databases">
        <title>Veillonella sp. nov., isolated from a pig farm feces dump.</title>
        <authorList>
            <person name="Chang Y.-H."/>
        </authorList>
    </citation>
    <scope>NUCLEOTIDE SEQUENCE [LARGE SCALE GENOMIC DNA]</scope>
    <source>
        <strain evidence="1 2">YH-vei2233</strain>
    </source>
</reference>
<evidence type="ECO:0000313" key="2">
    <source>
        <dbReference type="Proteomes" id="UP001272515"/>
    </source>
</evidence>
<keyword evidence="2" id="KW-1185">Reference proteome</keyword>
<dbReference type="Proteomes" id="UP001272515">
    <property type="component" value="Unassembled WGS sequence"/>
</dbReference>
<proteinExistence type="predicted"/>
<gene>
    <name evidence="1" type="ORF">RVY80_03150</name>
</gene>
<protein>
    <submittedName>
        <fullName evidence="1">Uncharacterized protein</fullName>
    </submittedName>
</protein>
<dbReference type="EMBL" id="JAWJZB010000003">
    <property type="protein sequence ID" value="MDV5087844.1"/>
    <property type="molecule type" value="Genomic_DNA"/>
</dbReference>
<accession>A0ABU3Z7F4</accession>
<dbReference type="RefSeq" id="WP_317329667.1">
    <property type="nucleotide sequence ID" value="NZ_JAWJZA010000001.1"/>
</dbReference>
<name>A0ABU3Z7F4_9FIRM</name>
<organism evidence="1 2">
    <name type="scientific">Veillonella absiana</name>
    <dbReference type="NCBI Taxonomy" id="3079305"/>
    <lineage>
        <taxon>Bacteria</taxon>
        <taxon>Bacillati</taxon>
        <taxon>Bacillota</taxon>
        <taxon>Negativicutes</taxon>
        <taxon>Veillonellales</taxon>
        <taxon>Veillonellaceae</taxon>
        <taxon>Veillonella</taxon>
    </lineage>
</organism>
<comment type="caution">
    <text evidence="1">The sequence shown here is derived from an EMBL/GenBank/DDBJ whole genome shotgun (WGS) entry which is preliminary data.</text>
</comment>